<keyword evidence="10 13" id="KW-1133">Transmembrane helix</keyword>
<evidence type="ECO:0000256" key="5">
    <source>
        <dbReference type="ARBA" id="ARBA00022519"/>
    </source>
</evidence>
<comment type="similarity">
    <text evidence="2 13">Belongs to the cytochrome ubiquinol oxidase subunit 1 family.</text>
</comment>
<feature type="transmembrane region" description="Helical" evidence="13">
    <location>
        <begin position="353"/>
        <end position="376"/>
    </location>
</feature>
<comment type="caution">
    <text evidence="14">The sequence shown here is derived from an EMBL/GenBank/DDBJ whole genome shotgun (WGS) entry which is preliminary data.</text>
</comment>
<evidence type="ECO:0000256" key="8">
    <source>
        <dbReference type="ARBA" id="ARBA00022723"/>
    </source>
</evidence>
<dbReference type="GO" id="GO:0009055">
    <property type="term" value="F:electron transfer activity"/>
    <property type="evidence" value="ECO:0007669"/>
    <property type="project" value="UniProtKB-UniRule"/>
</dbReference>
<keyword evidence="9 13" id="KW-0249">Electron transport</keyword>
<dbReference type="GO" id="GO:0019646">
    <property type="term" value="P:aerobic electron transport chain"/>
    <property type="evidence" value="ECO:0007669"/>
    <property type="project" value="InterPro"/>
</dbReference>
<keyword evidence="4 13" id="KW-1003">Cell membrane</keyword>
<keyword evidence="8 13" id="KW-0479">Metal-binding</keyword>
<feature type="transmembrane region" description="Helical" evidence="13">
    <location>
        <begin position="91"/>
        <end position="115"/>
    </location>
</feature>
<proteinExistence type="inferred from homology"/>
<dbReference type="GO" id="GO:0020037">
    <property type="term" value="F:heme binding"/>
    <property type="evidence" value="ECO:0007669"/>
    <property type="project" value="TreeGrafter"/>
</dbReference>
<keyword evidence="11 13" id="KW-0408">Iron</keyword>
<evidence type="ECO:0000256" key="9">
    <source>
        <dbReference type="ARBA" id="ARBA00022982"/>
    </source>
</evidence>
<dbReference type="PIRSF" id="PIRSF006446">
    <property type="entry name" value="Cyt_quinol_oxidase_1"/>
    <property type="match status" value="1"/>
</dbReference>
<evidence type="ECO:0000313" key="14">
    <source>
        <dbReference type="EMBL" id="KIE42385.1"/>
    </source>
</evidence>
<keyword evidence="12 13" id="KW-0472">Membrane</keyword>
<keyword evidence="6 13" id="KW-0349">Heme</keyword>
<feature type="transmembrane region" description="Helical" evidence="13">
    <location>
        <begin position="53"/>
        <end position="71"/>
    </location>
</feature>
<dbReference type="InterPro" id="IPR002585">
    <property type="entry name" value="Cyt-d_ubiquinol_oxidase_su_1"/>
</dbReference>
<accession>A0A0C1U3N0</accession>
<keyword evidence="5" id="KW-0997">Cell inner membrane</keyword>
<gene>
    <name evidence="14" type="ORF">SE37_06970</name>
</gene>
<dbReference type="EMBL" id="JXBL01000001">
    <property type="protein sequence ID" value="KIE42385.1"/>
    <property type="molecule type" value="Genomic_DNA"/>
</dbReference>
<dbReference type="GO" id="GO:0005886">
    <property type="term" value="C:plasma membrane"/>
    <property type="evidence" value="ECO:0007669"/>
    <property type="project" value="UniProtKB-SubCell"/>
</dbReference>
<evidence type="ECO:0000313" key="15">
    <source>
        <dbReference type="Proteomes" id="UP000031433"/>
    </source>
</evidence>
<name>A0A0C1U3N0_9BACT</name>
<feature type="transmembrane region" description="Helical" evidence="13">
    <location>
        <begin position="12"/>
        <end position="33"/>
    </location>
</feature>
<keyword evidence="7 13" id="KW-0812">Transmembrane</keyword>
<dbReference type="Proteomes" id="UP000031433">
    <property type="component" value="Unassembled WGS sequence"/>
</dbReference>
<feature type="transmembrane region" description="Helical" evidence="13">
    <location>
        <begin position="187"/>
        <end position="205"/>
    </location>
</feature>
<dbReference type="PANTHER" id="PTHR30365">
    <property type="entry name" value="CYTOCHROME D UBIQUINOL OXIDASE"/>
    <property type="match status" value="1"/>
</dbReference>
<evidence type="ECO:0000256" key="7">
    <source>
        <dbReference type="ARBA" id="ARBA00022692"/>
    </source>
</evidence>
<protein>
    <submittedName>
        <fullName evidence="14">Cytochrome D ubiquinol oxidase subunit I</fullName>
    </submittedName>
</protein>
<reference evidence="14 15" key="1">
    <citation type="submission" date="2015-01" db="EMBL/GenBank/DDBJ databases">
        <title>Genome sequence of the anaerobic bacterium Geobacter soli GSS01, a dissimilatory Fe(III) reducer from soil.</title>
        <authorList>
            <person name="Yang G."/>
            <person name="Zhou S."/>
        </authorList>
    </citation>
    <scope>NUCLEOTIDE SEQUENCE [LARGE SCALE GENOMIC DNA]</scope>
    <source>
        <strain evidence="14 15">GSS01</strain>
    </source>
</reference>
<dbReference type="RefSeq" id="WP_039644908.1">
    <property type="nucleotide sequence ID" value="NZ_JXBL01000001.1"/>
</dbReference>
<dbReference type="GO" id="GO:0016682">
    <property type="term" value="F:oxidoreductase activity, acting on diphenols and related substances as donors, oxygen as acceptor"/>
    <property type="evidence" value="ECO:0007669"/>
    <property type="project" value="TreeGrafter"/>
</dbReference>
<evidence type="ECO:0000256" key="1">
    <source>
        <dbReference type="ARBA" id="ARBA00004429"/>
    </source>
</evidence>
<evidence type="ECO:0000256" key="12">
    <source>
        <dbReference type="ARBA" id="ARBA00023136"/>
    </source>
</evidence>
<sequence>MDVLTLSRLQFAATTMFHFIFVPLTLGLSVLTAYMETRYVRTGDETYLKMAKFWGKLFLINFALGVVTGITQEFQFGMNWAEYSRYVGDIFGAPLAIEATVAFFLESVFIGVWIFGWNKVSKVTHAVAIWLVAIGTNLSALWILLANGWMQKPVGYVLRNGRAEMVDFLAVVTNPYGIIKFVHTLTSGYMVAAFFVMGISAWHLLRKNRIDFFVRSFRMAATFGFVAAILVFLSGDFHAVEIAKTQPTKFAAMESVWETRKGVGMNLILLPDPKNECNAVERLCIPNMVSMLAFHTPDAEIKGLKDFPKELRPPVQLTFWSFRLMVGLGTFMALAALAGVILSRMKHFENRTLFLRVMLLALPLPYIAAQLGWIVAELGRQPWIVYGVLKTADGVSKAVTTPQVVGSLVGFTLIYSLLGAIDIYLLAKYARKGPDDDLSGIIKPATAKGA</sequence>
<comment type="subcellular location">
    <subcellularLocation>
        <location evidence="1">Cell inner membrane</location>
        <topology evidence="1">Multi-pass membrane protein</topology>
    </subcellularLocation>
</comment>
<feature type="transmembrane region" description="Helical" evidence="13">
    <location>
        <begin position="404"/>
        <end position="427"/>
    </location>
</feature>
<dbReference type="AlphaFoldDB" id="A0A0C1U3N0"/>
<evidence type="ECO:0000256" key="4">
    <source>
        <dbReference type="ARBA" id="ARBA00022475"/>
    </source>
</evidence>
<evidence type="ECO:0000256" key="11">
    <source>
        <dbReference type="ARBA" id="ARBA00023004"/>
    </source>
</evidence>
<evidence type="ECO:0000256" key="6">
    <source>
        <dbReference type="ARBA" id="ARBA00022617"/>
    </source>
</evidence>
<evidence type="ECO:0000256" key="3">
    <source>
        <dbReference type="ARBA" id="ARBA00022448"/>
    </source>
</evidence>
<dbReference type="GO" id="GO:0070069">
    <property type="term" value="C:cytochrome complex"/>
    <property type="evidence" value="ECO:0007669"/>
    <property type="project" value="UniProtKB-UniRule"/>
</dbReference>
<evidence type="ECO:0000256" key="2">
    <source>
        <dbReference type="ARBA" id="ARBA00009819"/>
    </source>
</evidence>
<feature type="transmembrane region" description="Helical" evidence="13">
    <location>
        <begin position="127"/>
        <end position="150"/>
    </location>
</feature>
<keyword evidence="15" id="KW-1185">Reference proteome</keyword>
<feature type="transmembrane region" description="Helical" evidence="13">
    <location>
        <begin position="217"/>
        <end position="235"/>
    </location>
</feature>
<evidence type="ECO:0000256" key="10">
    <source>
        <dbReference type="ARBA" id="ARBA00022989"/>
    </source>
</evidence>
<feature type="transmembrane region" description="Helical" evidence="13">
    <location>
        <begin position="320"/>
        <end position="341"/>
    </location>
</feature>
<dbReference type="PANTHER" id="PTHR30365:SF0">
    <property type="entry name" value="CYTOCHROME BD-I UBIQUINOL OXIDASE SUBUNIT 1"/>
    <property type="match status" value="1"/>
</dbReference>
<dbReference type="Pfam" id="PF01654">
    <property type="entry name" value="Cyt_bd_oxida_I"/>
    <property type="match status" value="1"/>
</dbReference>
<keyword evidence="3 13" id="KW-0813">Transport</keyword>
<dbReference type="GO" id="GO:0046872">
    <property type="term" value="F:metal ion binding"/>
    <property type="evidence" value="ECO:0007669"/>
    <property type="project" value="UniProtKB-UniRule"/>
</dbReference>
<organism evidence="14 15">
    <name type="scientific">Geobacter soli</name>
    <dbReference type="NCBI Taxonomy" id="1510391"/>
    <lineage>
        <taxon>Bacteria</taxon>
        <taxon>Pseudomonadati</taxon>
        <taxon>Thermodesulfobacteriota</taxon>
        <taxon>Desulfuromonadia</taxon>
        <taxon>Geobacterales</taxon>
        <taxon>Geobacteraceae</taxon>
        <taxon>Geobacter</taxon>
    </lineage>
</organism>
<evidence type="ECO:0000256" key="13">
    <source>
        <dbReference type="PIRNR" id="PIRNR006446"/>
    </source>
</evidence>